<dbReference type="AlphaFoldDB" id="A0A2W5T4Y1"/>
<accession>A0A2W5T4Y1</accession>
<reference evidence="1 2" key="1">
    <citation type="submission" date="2017-08" db="EMBL/GenBank/DDBJ databases">
        <title>Infants hospitalized years apart are colonized by the same room-sourced microbial strains.</title>
        <authorList>
            <person name="Brooks B."/>
            <person name="Olm M.R."/>
            <person name="Firek B.A."/>
            <person name="Baker R."/>
            <person name="Thomas B.C."/>
            <person name="Morowitz M.J."/>
            <person name="Banfield J.F."/>
        </authorList>
    </citation>
    <scope>NUCLEOTIDE SEQUENCE [LARGE SCALE GENOMIC DNA]</scope>
    <source>
        <strain evidence="1">S2_003_000_R1_3</strain>
    </source>
</reference>
<name>A0A2W5T4Y1_9CORY</name>
<evidence type="ECO:0000313" key="1">
    <source>
        <dbReference type="EMBL" id="PZR06485.1"/>
    </source>
</evidence>
<sequence>MSGRKRCPINQFMPDVLPTQQMLMIGQTNDIRFSHLVADSSLTMTEKAKLNPTPITSFRTTTA</sequence>
<evidence type="ECO:0000313" key="2">
    <source>
        <dbReference type="Proteomes" id="UP000249432"/>
    </source>
</evidence>
<gene>
    <name evidence="1" type="ORF">DI525_01565</name>
</gene>
<proteinExistence type="predicted"/>
<dbReference type="EMBL" id="QFRA01000002">
    <property type="protein sequence ID" value="PZR06485.1"/>
    <property type="molecule type" value="Genomic_DNA"/>
</dbReference>
<comment type="caution">
    <text evidence="1">The sequence shown here is derived from an EMBL/GenBank/DDBJ whole genome shotgun (WGS) entry which is preliminary data.</text>
</comment>
<protein>
    <submittedName>
        <fullName evidence="1">Uncharacterized protein</fullName>
    </submittedName>
</protein>
<organism evidence="1 2">
    <name type="scientific">Corynebacterium kroppenstedtii</name>
    <dbReference type="NCBI Taxonomy" id="161879"/>
    <lineage>
        <taxon>Bacteria</taxon>
        <taxon>Bacillati</taxon>
        <taxon>Actinomycetota</taxon>
        <taxon>Actinomycetes</taxon>
        <taxon>Mycobacteriales</taxon>
        <taxon>Corynebacteriaceae</taxon>
        <taxon>Corynebacterium</taxon>
    </lineage>
</organism>
<dbReference type="Proteomes" id="UP000249432">
    <property type="component" value="Unassembled WGS sequence"/>
</dbReference>